<dbReference type="SUPFAM" id="SSF57701">
    <property type="entry name" value="Zn2/Cys6 DNA-binding domain"/>
    <property type="match status" value="1"/>
</dbReference>
<organism evidence="9">
    <name type="scientific">Eremomyces bilateralis CBS 781.70</name>
    <dbReference type="NCBI Taxonomy" id="1392243"/>
    <lineage>
        <taxon>Eukaryota</taxon>
        <taxon>Fungi</taxon>
        <taxon>Dikarya</taxon>
        <taxon>Ascomycota</taxon>
        <taxon>Pezizomycotina</taxon>
        <taxon>Dothideomycetes</taxon>
        <taxon>Dothideomycetes incertae sedis</taxon>
        <taxon>Eremomycetales</taxon>
        <taxon>Eremomycetaceae</taxon>
        <taxon>Eremomyces</taxon>
    </lineage>
</organism>
<keyword evidence="5" id="KW-0804">Transcription</keyword>
<dbReference type="GO" id="GO:0008270">
    <property type="term" value="F:zinc ion binding"/>
    <property type="evidence" value="ECO:0007669"/>
    <property type="project" value="InterPro"/>
</dbReference>
<dbReference type="PANTHER" id="PTHR47171">
    <property type="entry name" value="FARA-RELATED"/>
    <property type="match status" value="1"/>
</dbReference>
<keyword evidence="2" id="KW-0862">Zinc</keyword>
<dbReference type="PROSITE" id="PS00463">
    <property type="entry name" value="ZN2_CY6_FUNGAL_1"/>
    <property type="match status" value="1"/>
</dbReference>
<dbReference type="Pfam" id="PF04082">
    <property type="entry name" value="Fungal_trans"/>
    <property type="match status" value="1"/>
</dbReference>
<dbReference type="Proteomes" id="UP000504638">
    <property type="component" value="Unplaced"/>
</dbReference>
<dbReference type="CDD" id="cd12148">
    <property type="entry name" value="fungal_TF_MHR"/>
    <property type="match status" value="1"/>
</dbReference>
<dbReference type="OrthoDB" id="10251155at2759"/>
<dbReference type="InterPro" id="IPR036864">
    <property type="entry name" value="Zn2-C6_fun-type_DNA-bd_sf"/>
</dbReference>
<reference evidence="11" key="2">
    <citation type="submission" date="2020-04" db="EMBL/GenBank/DDBJ databases">
        <authorList>
            <consortium name="NCBI Genome Project"/>
        </authorList>
    </citation>
    <scope>NUCLEOTIDE SEQUENCE</scope>
    <source>
        <strain evidence="11">CBS 781.70</strain>
    </source>
</reference>
<keyword evidence="3" id="KW-0805">Transcription regulation</keyword>
<dbReference type="InterPro" id="IPR052073">
    <property type="entry name" value="Amide_Lactam_Regulators"/>
</dbReference>
<dbReference type="Gene3D" id="4.10.240.10">
    <property type="entry name" value="Zn(2)-C6 fungal-type DNA-binding domain"/>
    <property type="match status" value="1"/>
</dbReference>
<protein>
    <recommendedName>
        <fullName evidence="8">Zn(2)-C6 fungal-type domain-containing protein</fullName>
    </recommendedName>
</protein>
<evidence type="ECO:0000256" key="7">
    <source>
        <dbReference type="SAM" id="MobiDB-lite"/>
    </source>
</evidence>
<name>A0A6G1FUE5_9PEZI</name>
<dbReference type="InterPro" id="IPR001138">
    <property type="entry name" value="Zn2Cys6_DnaBD"/>
</dbReference>
<evidence type="ECO:0000313" key="9">
    <source>
        <dbReference type="EMBL" id="KAF1809370.1"/>
    </source>
</evidence>
<evidence type="ECO:0000256" key="1">
    <source>
        <dbReference type="ARBA" id="ARBA00022723"/>
    </source>
</evidence>
<dbReference type="GeneID" id="54417274"/>
<dbReference type="GO" id="GO:0000981">
    <property type="term" value="F:DNA-binding transcription factor activity, RNA polymerase II-specific"/>
    <property type="evidence" value="ECO:0007669"/>
    <property type="project" value="InterPro"/>
</dbReference>
<dbReference type="CDD" id="cd00067">
    <property type="entry name" value="GAL4"/>
    <property type="match status" value="1"/>
</dbReference>
<evidence type="ECO:0000313" key="10">
    <source>
        <dbReference type="Proteomes" id="UP000504638"/>
    </source>
</evidence>
<dbReference type="SMART" id="SM00066">
    <property type="entry name" value="GAL4"/>
    <property type="match status" value="1"/>
</dbReference>
<accession>A0A6G1FUE5</accession>
<sequence>MADPKSAQPRTRAQRACIVCHKRKIKCDLETCAGPRCTNCLRDEYECIPRERKRKRFTMSPSPSGGRPAGRLKREPPNPRASLSNPSMMDPVYQPQRSISDVDGTNLTEVSPKSMAGAANHSNSTPPGAVTGQPHYPHGGPNTSYLGRSSYIAVDVPLDDEEAPEIPQNFQTLNDRDVEVLGIQRVFELPPRAIRESLIDHFWERCWPWTPIVDRSWLKGRNAGMTNTMFDPEGESGTPSILLLQAMLLAGSRVSTAIFPSPTSGTSANKDITPGFGPEDFYRRAKTLFWTGSERDPLLITVAACLLNWWNPEGPEHFSTDTSGFWLRISVGLAYQIGLHKDPGDSSEDSGIRRRIFWSLVVRDCLINAGHGRPRAINLQLADVLPPTAKDFDGDERAAELFRHYIGISLVLGDLTQVFLSRAKFQPEQKLCMDNAVFRWLKTLPEHLQLCHHTSARPLRSYHFEARQLHVQYFTVLTILNRAQNTSGPPSTASVLASSFVVGIFEDFLARDEVRFLGPIFTFYLLSAGIAQLSCYRYPGLWHLAQQDLEVIFRSQNELAKRWPSAIGALKTLADVRSKISGRQKSTYFPDNNLTEDQAQFFVDFGPDLAREWNVLYGSQSHRCGNGNMPDESNRQVATRDLMTAGILSDLQTQAQGAAPADDVSAGRGLLPTGMAPDEAANGASGMYHQEPLLDSVPTTFDYDGIGNWLFNDWDATAMW</sequence>
<feature type="compositionally biased region" description="Polar residues" evidence="7">
    <location>
        <begin position="95"/>
        <end position="111"/>
    </location>
</feature>
<keyword evidence="4" id="KW-0238">DNA-binding</keyword>
<dbReference type="EMBL" id="ML975173">
    <property type="protein sequence ID" value="KAF1809370.1"/>
    <property type="molecule type" value="Genomic_DNA"/>
</dbReference>
<proteinExistence type="predicted"/>
<dbReference type="GO" id="GO:0006351">
    <property type="term" value="P:DNA-templated transcription"/>
    <property type="evidence" value="ECO:0007669"/>
    <property type="project" value="InterPro"/>
</dbReference>
<evidence type="ECO:0000259" key="8">
    <source>
        <dbReference type="PROSITE" id="PS50048"/>
    </source>
</evidence>
<keyword evidence="1" id="KW-0479">Metal-binding</keyword>
<gene>
    <name evidence="9 11" type="ORF">P152DRAFT_403475</name>
</gene>
<dbReference type="PANTHER" id="PTHR47171:SF2">
    <property type="entry name" value="TRANSCRIPTION FACTOR, PUTATIVE-RELATED"/>
    <property type="match status" value="1"/>
</dbReference>
<evidence type="ECO:0000256" key="2">
    <source>
        <dbReference type="ARBA" id="ARBA00022833"/>
    </source>
</evidence>
<evidence type="ECO:0000256" key="3">
    <source>
        <dbReference type="ARBA" id="ARBA00023015"/>
    </source>
</evidence>
<reference evidence="9 11" key="1">
    <citation type="submission" date="2020-01" db="EMBL/GenBank/DDBJ databases">
        <authorList>
            <consortium name="DOE Joint Genome Institute"/>
            <person name="Haridas S."/>
            <person name="Albert R."/>
            <person name="Binder M."/>
            <person name="Bloem J."/>
            <person name="Labutti K."/>
            <person name="Salamov A."/>
            <person name="Andreopoulos B."/>
            <person name="Baker S.E."/>
            <person name="Barry K."/>
            <person name="Bills G."/>
            <person name="Bluhm B.H."/>
            <person name="Cannon C."/>
            <person name="Castanera R."/>
            <person name="Culley D.E."/>
            <person name="Daum C."/>
            <person name="Ezra D."/>
            <person name="Gonzalez J.B."/>
            <person name="Henrissat B."/>
            <person name="Kuo A."/>
            <person name="Liang C."/>
            <person name="Lipzen A."/>
            <person name="Lutzoni F."/>
            <person name="Magnuson J."/>
            <person name="Mondo S."/>
            <person name="Nolan M."/>
            <person name="Ohm R."/>
            <person name="Pangilinan J."/>
            <person name="Park H.-J."/>
            <person name="Ramirez L."/>
            <person name="Alfaro M."/>
            <person name="Sun H."/>
            <person name="Tritt A."/>
            <person name="Yoshinaga Y."/>
            <person name="Zwiers L.-H."/>
            <person name="Turgeon B.G."/>
            <person name="Goodwin S.B."/>
            <person name="Spatafora J.W."/>
            <person name="Crous P.W."/>
            <person name="Grigoriev I.V."/>
        </authorList>
    </citation>
    <scope>NUCLEOTIDE SEQUENCE</scope>
    <source>
        <strain evidence="9 11">CBS 781.70</strain>
    </source>
</reference>
<evidence type="ECO:0000313" key="11">
    <source>
        <dbReference type="RefSeq" id="XP_033531001.1"/>
    </source>
</evidence>
<dbReference type="InterPro" id="IPR007219">
    <property type="entry name" value="XnlR_reg_dom"/>
</dbReference>
<dbReference type="PROSITE" id="PS50048">
    <property type="entry name" value="ZN2_CY6_FUNGAL_2"/>
    <property type="match status" value="1"/>
</dbReference>
<evidence type="ECO:0000256" key="6">
    <source>
        <dbReference type="ARBA" id="ARBA00023242"/>
    </source>
</evidence>
<dbReference type="SMART" id="SM00906">
    <property type="entry name" value="Fungal_trans"/>
    <property type="match status" value="1"/>
</dbReference>
<feature type="region of interest" description="Disordered" evidence="7">
    <location>
        <begin position="56"/>
        <end position="144"/>
    </location>
</feature>
<keyword evidence="6" id="KW-0539">Nucleus</keyword>
<keyword evidence="10" id="KW-1185">Reference proteome</keyword>
<evidence type="ECO:0000256" key="4">
    <source>
        <dbReference type="ARBA" id="ARBA00023125"/>
    </source>
</evidence>
<evidence type="ECO:0000256" key="5">
    <source>
        <dbReference type="ARBA" id="ARBA00023163"/>
    </source>
</evidence>
<dbReference type="GO" id="GO:0003677">
    <property type="term" value="F:DNA binding"/>
    <property type="evidence" value="ECO:0007669"/>
    <property type="project" value="UniProtKB-KW"/>
</dbReference>
<dbReference type="RefSeq" id="XP_033531001.1">
    <property type="nucleotide sequence ID" value="XM_033676704.1"/>
</dbReference>
<feature type="domain" description="Zn(2)-C6 fungal-type" evidence="8">
    <location>
        <begin position="16"/>
        <end position="47"/>
    </location>
</feature>
<dbReference type="Pfam" id="PF00172">
    <property type="entry name" value="Zn_clus"/>
    <property type="match status" value="1"/>
</dbReference>
<dbReference type="AlphaFoldDB" id="A0A6G1FUE5"/>
<reference evidence="11" key="3">
    <citation type="submission" date="2025-04" db="UniProtKB">
        <authorList>
            <consortium name="RefSeq"/>
        </authorList>
    </citation>
    <scope>IDENTIFICATION</scope>
    <source>
        <strain evidence="11">CBS 781.70</strain>
    </source>
</reference>